<dbReference type="Proteomes" id="UP000479190">
    <property type="component" value="Unassembled WGS sequence"/>
</dbReference>
<dbReference type="EMBL" id="CADCXV010000022">
    <property type="protein sequence ID" value="CAB0027912.1"/>
    <property type="molecule type" value="Genomic_DNA"/>
</dbReference>
<dbReference type="PANTHER" id="PTHR47027:SF25">
    <property type="entry name" value="REVERSE TRANSCRIPTASE DOMAIN-CONTAINING PROTEIN"/>
    <property type="match status" value="1"/>
</dbReference>
<evidence type="ECO:0000313" key="2">
    <source>
        <dbReference type="Proteomes" id="UP000479190"/>
    </source>
</evidence>
<accession>A0A6H5HUD7</accession>
<reference evidence="1 2" key="1">
    <citation type="submission" date="2020-02" db="EMBL/GenBank/DDBJ databases">
        <authorList>
            <person name="Ferguson B K."/>
        </authorList>
    </citation>
    <scope>NUCLEOTIDE SEQUENCE [LARGE SCALE GENOMIC DNA]</scope>
</reference>
<proteinExistence type="predicted"/>
<feature type="non-terminal residue" evidence="1">
    <location>
        <position position="131"/>
    </location>
</feature>
<protein>
    <recommendedName>
        <fullName evidence="3">Reverse transcriptase domain-containing protein</fullName>
    </recommendedName>
</protein>
<dbReference type="PANTHER" id="PTHR47027">
    <property type="entry name" value="REVERSE TRANSCRIPTASE DOMAIN-CONTAINING PROTEIN"/>
    <property type="match status" value="1"/>
</dbReference>
<gene>
    <name evidence="1" type="ORF">TBRA_LOCUS142</name>
</gene>
<evidence type="ECO:0000313" key="1">
    <source>
        <dbReference type="EMBL" id="CAB0027912.1"/>
    </source>
</evidence>
<dbReference type="AlphaFoldDB" id="A0A6H5HUD7"/>
<evidence type="ECO:0008006" key="3">
    <source>
        <dbReference type="Google" id="ProtNLM"/>
    </source>
</evidence>
<sequence>MKGDLPLSLKRKLVDMCILPVLTYGAQTWSLTLSQKSKLGVCQRAMERSVLGVKLTDRIPNSTIRSKTGIFDVGRKAAKLKWDWAGHVCRMPQDRWARLATEWIPAGWRRKRGRPRTRWSDDLDAMNKEWR</sequence>
<dbReference type="OrthoDB" id="407509at2759"/>
<name>A0A6H5HUD7_9HYME</name>
<organism evidence="1 2">
    <name type="scientific">Trichogramma brassicae</name>
    <dbReference type="NCBI Taxonomy" id="86971"/>
    <lineage>
        <taxon>Eukaryota</taxon>
        <taxon>Metazoa</taxon>
        <taxon>Ecdysozoa</taxon>
        <taxon>Arthropoda</taxon>
        <taxon>Hexapoda</taxon>
        <taxon>Insecta</taxon>
        <taxon>Pterygota</taxon>
        <taxon>Neoptera</taxon>
        <taxon>Endopterygota</taxon>
        <taxon>Hymenoptera</taxon>
        <taxon>Apocrita</taxon>
        <taxon>Proctotrupomorpha</taxon>
        <taxon>Chalcidoidea</taxon>
        <taxon>Trichogrammatidae</taxon>
        <taxon>Trichogramma</taxon>
    </lineage>
</organism>
<keyword evidence="2" id="KW-1185">Reference proteome</keyword>